<dbReference type="SUPFAM" id="SSF56784">
    <property type="entry name" value="HAD-like"/>
    <property type="match status" value="1"/>
</dbReference>
<reference evidence="3 4" key="1">
    <citation type="submission" date="2015-07" db="EMBL/GenBank/DDBJ databases">
        <title>Comparative genomics of the Sigatoka disease complex on banana suggests a link between parallel evolutionary changes in Pseudocercospora fijiensis and Pseudocercospora eumusae and increased virulence on the banana host.</title>
        <authorList>
            <person name="Chang T.-C."/>
            <person name="Salvucci A."/>
            <person name="Crous P.W."/>
            <person name="Stergiopoulos I."/>
        </authorList>
    </citation>
    <scope>NUCLEOTIDE SEQUENCE [LARGE SCALE GENOMIC DNA]</scope>
    <source>
        <strain evidence="3 4">CBS 114824</strain>
    </source>
</reference>
<organism evidence="3 4">
    <name type="scientific">Pseudocercospora eumusae</name>
    <dbReference type="NCBI Taxonomy" id="321146"/>
    <lineage>
        <taxon>Eukaryota</taxon>
        <taxon>Fungi</taxon>
        <taxon>Dikarya</taxon>
        <taxon>Ascomycota</taxon>
        <taxon>Pezizomycotina</taxon>
        <taxon>Dothideomycetes</taxon>
        <taxon>Dothideomycetidae</taxon>
        <taxon>Mycosphaerellales</taxon>
        <taxon>Mycosphaerellaceae</taxon>
        <taxon>Pseudocercospora</taxon>
    </lineage>
</organism>
<dbReference type="InterPro" id="IPR013954">
    <property type="entry name" value="PNK3P"/>
</dbReference>
<dbReference type="GO" id="GO:0046403">
    <property type="term" value="F:polynucleotide 3'-phosphatase activity"/>
    <property type="evidence" value="ECO:0007669"/>
    <property type="project" value="TreeGrafter"/>
</dbReference>
<feature type="transmembrane region" description="Helical" evidence="2">
    <location>
        <begin position="42"/>
        <end position="65"/>
    </location>
</feature>
<dbReference type="InterPro" id="IPR009571">
    <property type="entry name" value="SUR7/Rim9-like_fungi"/>
</dbReference>
<dbReference type="GO" id="GO:0003690">
    <property type="term" value="F:double-stranded DNA binding"/>
    <property type="evidence" value="ECO:0007669"/>
    <property type="project" value="TreeGrafter"/>
</dbReference>
<evidence type="ECO:0000256" key="1">
    <source>
        <dbReference type="SAM" id="MobiDB-lite"/>
    </source>
</evidence>
<dbReference type="Pfam" id="PF06687">
    <property type="entry name" value="SUR7"/>
    <property type="match status" value="1"/>
</dbReference>
<evidence type="ECO:0008006" key="5">
    <source>
        <dbReference type="Google" id="ProtNLM"/>
    </source>
</evidence>
<keyword evidence="2" id="KW-0812">Transmembrane</keyword>
<dbReference type="OrthoDB" id="19045at2759"/>
<sequence>MFGRKTHEDVAPDAPREGSDRTLTNDFEPTKAQVKRATRARFVWALFSSFLLLLSVIFLVLVEVGNTKVESIRNKIYFIKIDVSDIIPVSVPNAILINSIAQSLGLHDFYSVGLWNFCEGYNGQGVTACSTPQTLYWFNPVEIIRSELLAGATIALPAEINDILKLIMQVSHWMFGLFLTGVCLDFVVMFLLPLSVYTRWLSLPLSIITFIAAFVTTVAAVIATVMFIIMQNTITSATQLNIKANIGVYMFAFMWIAAGASVIAFIVQMGMCCCCASRRDVRRGKKTGSKKAWRDGETLGISEKPGKRKLPVFGILAASTRLLSRKVLLPTMSTLKRKSRTTTDRDISPPPTKRVAAATTTSKAVANFFKPASQKEAEKMAFSTVGDSLFVGRYDGATAVSRAKPVKVAAFDLDDTLITTKSGNTFSKGPDDWKWWHSSVPLKLKQLHTNGYAVIVVSNQSRVVLKPEPKKAGDMKSLSNFKSKVSAVLTALDLPITVYAATQKDMFRKPRSGMWQQMLKDYGLNDSTDVDHDSCIFVGDAAGREGDKSAKARKDHSCSDRDFAANVGIPFKTPEEYFLEEEAKPFIRSFDPALYLETKLDSQTGLSPAVFTKKNDLDIVLFCGSPGAGKSTFYWHHLQPLGYERVNQDILKTRDKCMKKAAEFIEQKTSVVVDNTNADVEVRAAWIGLARKLQVPIRLVHFTAPAKLCEHNDSVRALSDGLMNPEKRTILPPMAFSGFTSRYREPRGEEGFQDIVKVDFKFTGTDEQRSLWQKYWIS</sequence>
<dbReference type="CDD" id="cd01625">
    <property type="entry name" value="HAD_PNP"/>
    <property type="match status" value="1"/>
</dbReference>
<dbReference type="FunFam" id="3.40.50.1000:FF:000078">
    <property type="entry name" value="Bifunctional polynucleotide phosphatase/kinase"/>
    <property type="match status" value="1"/>
</dbReference>
<dbReference type="Proteomes" id="UP000070133">
    <property type="component" value="Unassembled WGS sequence"/>
</dbReference>
<feature type="transmembrane region" description="Helical" evidence="2">
    <location>
        <begin position="173"/>
        <end position="197"/>
    </location>
</feature>
<accession>A0A139H3N3</accession>
<name>A0A139H3N3_9PEZI</name>
<dbReference type="Gene3D" id="3.40.50.1000">
    <property type="entry name" value="HAD superfamily/HAD-like"/>
    <property type="match status" value="1"/>
</dbReference>
<dbReference type="SUPFAM" id="SSF52540">
    <property type="entry name" value="P-loop containing nucleoside triphosphate hydrolases"/>
    <property type="match status" value="1"/>
</dbReference>
<dbReference type="GO" id="GO:0005886">
    <property type="term" value="C:plasma membrane"/>
    <property type="evidence" value="ECO:0007669"/>
    <property type="project" value="InterPro"/>
</dbReference>
<gene>
    <name evidence="3" type="ORF">AC578_5540</name>
</gene>
<protein>
    <recommendedName>
        <fullName evidence="5">PNK FHA domain-containing protein</fullName>
    </recommendedName>
</protein>
<keyword evidence="2" id="KW-1133">Transmembrane helix</keyword>
<dbReference type="InterPro" id="IPR006551">
    <property type="entry name" value="Polynucleotide_phosphatase"/>
</dbReference>
<dbReference type="FunFam" id="3.40.50.300:FF:002548">
    <property type="entry name" value="DNA kinase/phosphatase Pnk1"/>
    <property type="match status" value="1"/>
</dbReference>
<dbReference type="InterPro" id="IPR027417">
    <property type="entry name" value="P-loop_NTPase"/>
</dbReference>
<dbReference type="EMBL" id="LFZN01000157">
    <property type="protein sequence ID" value="KXS96978.1"/>
    <property type="molecule type" value="Genomic_DNA"/>
</dbReference>
<dbReference type="AlphaFoldDB" id="A0A139H3N3"/>
<proteinExistence type="predicted"/>
<evidence type="ECO:0000313" key="3">
    <source>
        <dbReference type="EMBL" id="KXS96978.1"/>
    </source>
</evidence>
<dbReference type="InterPro" id="IPR006549">
    <property type="entry name" value="HAD-SF_hydro_IIIA"/>
</dbReference>
<dbReference type="Gene3D" id="3.40.50.300">
    <property type="entry name" value="P-loop containing nucleotide triphosphate hydrolases"/>
    <property type="match status" value="1"/>
</dbReference>
<dbReference type="GO" id="GO:0006281">
    <property type="term" value="P:DNA repair"/>
    <property type="evidence" value="ECO:0007669"/>
    <property type="project" value="TreeGrafter"/>
</dbReference>
<feature type="transmembrane region" description="Helical" evidence="2">
    <location>
        <begin position="248"/>
        <end position="271"/>
    </location>
</feature>
<dbReference type="NCBIfam" id="TIGR01662">
    <property type="entry name" value="HAD-SF-IIIA"/>
    <property type="match status" value="1"/>
</dbReference>
<evidence type="ECO:0000256" key="2">
    <source>
        <dbReference type="SAM" id="Phobius"/>
    </source>
</evidence>
<dbReference type="NCBIfam" id="TIGR01664">
    <property type="entry name" value="DNA-3'-Pase"/>
    <property type="match status" value="1"/>
</dbReference>
<comment type="caution">
    <text evidence="3">The sequence shown here is derived from an EMBL/GenBank/DDBJ whole genome shotgun (WGS) entry which is preliminary data.</text>
</comment>
<dbReference type="STRING" id="321146.A0A139H3N3"/>
<dbReference type="GO" id="GO:0046404">
    <property type="term" value="F:ATP-dependent polydeoxyribonucleotide 5'-hydroxyl-kinase activity"/>
    <property type="evidence" value="ECO:0007669"/>
    <property type="project" value="TreeGrafter"/>
</dbReference>
<feature type="transmembrane region" description="Helical" evidence="2">
    <location>
        <begin position="203"/>
        <end position="228"/>
    </location>
</feature>
<evidence type="ECO:0000313" key="4">
    <source>
        <dbReference type="Proteomes" id="UP000070133"/>
    </source>
</evidence>
<dbReference type="Pfam" id="PF13671">
    <property type="entry name" value="AAA_33"/>
    <property type="match status" value="1"/>
</dbReference>
<dbReference type="PANTHER" id="PTHR12083:SF9">
    <property type="entry name" value="BIFUNCTIONAL POLYNUCLEOTIDE PHOSPHATASE_KINASE"/>
    <property type="match status" value="1"/>
</dbReference>
<dbReference type="InterPro" id="IPR036412">
    <property type="entry name" value="HAD-like_sf"/>
</dbReference>
<keyword evidence="4" id="KW-1185">Reference proteome</keyword>
<dbReference type="PANTHER" id="PTHR12083">
    <property type="entry name" value="BIFUNCTIONAL POLYNUCLEOTIDE PHOSPHATASE/KINASE"/>
    <property type="match status" value="1"/>
</dbReference>
<dbReference type="Pfam" id="PF08645">
    <property type="entry name" value="PNK3P"/>
    <property type="match status" value="1"/>
</dbReference>
<dbReference type="InterPro" id="IPR023214">
    <property type="entry name" value="HAD_sf"/>
</dbReference>
<feature type="compositionally biased region" description="Basic and acidic residues" evidence="1">
    <location>
        <begin position="1"/>
        <end position="20"/>
    </location>
</feature>
<keyword evidence="2" id="KW-0472">Membrane</keyword>
<feature type="region of interest" description="Disordered" evidence="1">
    <location>
        <begin position="1"/>
        <end position="25"/>
    </location>
</feature>